<dbReference type="InterPro" id="IPR008557">
    <property type="entry name" value="PhoX"/>
</dbReference>
<feature type="region of interest" description="Disordered" evidence="1">
    <location>
        <begin position="1"/>
        <end position="24"/>
    </location>
</feature>
<dbReference type="PROSITE" id="PS51318">
    <property type="entry name" value="TAT"/>
    <property type="match status" value="1"/>
</dbReference>
<sequence>MGQHPNPSADRQPQPSVDRPTAASRRTVLAGGALAAAGLIVASAPSATAAPGFPAETGGHGVLPAFTAVPAGDADALIVPEGFRADTIARWGEPLTSSAPPWRPGRVASAADQAHQIGSHHHGVGFLPFARSGNTPPHGLLVLAHESADAALTEGAAQTAMAAQGVTVVAVAAGRTAKTAWRTESSRYNRRITANTPVRLSGPAAGRGTALGVLAPGAVDITPWGTVLVAEENANAFFGTDDRTWRRSESDVRDGLAASGFGHAWHTENPRFDLADRRSHPEHYGWIVEIDARDPASEPIKRTALGRFAHGSATVSETAGRIIVHSTDAEDGEYLYRFVGSAPWRELRARGKDPLDHGTLQVARLSPDGTGAWLPLAYGKGPLTAENGWRDQADVLVRARLAADALGATPLARPERVAVDPLGGDVYLALVGGEGGASCGGAGSACVPGTGPYGEIVRWRGEGGDPAANVFAWERFLTGGEDDAASEGAFAHPKGLWFDAGGRLWISTGIPGRHLNGPDGPYRSLGNNALLAADTRTGTVQRFLTAPRGAEVTGVATSADGRTLFVNIQHPGQRTSAWGAPKAGDPGAVSSWPDGNRGSRPRSATAVIRHTGTRNG</sequence>
<dbReference type="Proteomes" id="UP001431429">
    <property type="component" value="Unassembled WGS sequence"/>
</dbReference>
<dbReference type="PANTHER" id="PTHR35399">
    <property type="entry name" value="SLR8030 PROTEIN"/>
    <property type="match status" value="1"/>
</dbReference>
<dbReference type="RefSeq" id="WP_250918099.1">
    <property type="nucleotide sequence ID" value="NZ_JAMQAW010000006.1"/>
</dbReference>
<protein>
    <submittedName>
        <fullName evidence="3">DUF839 domain-containing protein</fullName>
    </submittedName>
</protein>
<evidence type="ECO:0000313" key="4">
    <source>
        <dbReference type="Proteomes" id="UP001431429"/>
    </source>
</evidence>
<accession>A0ABT0UHD5</accession>
<feature type="chain" id="PRO_5046741477" evidence="2">
    <location>
        <begin position="50"/>
        <end position="616"/>
    </location>
</feature>
<dbReference type="InterPro" id="IPR006311">
    <property type="entry name" value="TAT_signal"/>
</dbReference>
<evidence type="ECO:0000256" key="1">
    <source>
        <dbReference type="SAM" id="MobiDB-lite"/>
    </source>
</evidence>
<reference evidence="3" key="1">
    <citation type="submission" date="2022-06" db="EMBL/GenBank/DDBJ databases">
        <title>Genome public.</title>
        <authorList>
            <person name="Sun Q."/>
        </authorList>
    </citation>
    <scope>NUCLEOTIDE SEQUENCE</scope>
    <source>
        <strain evidence="3">CWNU-1</strain>
    </source>
</reference>
<keyword evidence="4" id="KW-1185">Reference proteome</keyword>
<dbReference type="PANTHER" id="PTHR35399:SF2">
    <property type="entry name" value="DUF839 DOMAIN-CONTAINING PROTEIN"/>
    <property type="match status" value="1"/>
</dbReference>
<dbReference type="EMBL" id="JAMQAW010000006">
    <property type="protein sequence ID" value="MCM2387736.1"/>
    <property type="molecule type" value="Genomic_DNA"/>
</dbReference>
<dbReference type="SUPFAM" id="SSF63829">
    <property type="entry name" value="Calcium-dependent phosphotriesterase"/>
    <property type="match status" value="1"/>
</dbReference>
<organism evidence="3 4">
    <name type="scientific">Streptomyces albipurpureus</name>
    <dbReference type="NCBI Taxonomy" id="2897419"/>
    <lineage>
        <taxon>Bacteria</taxon>
        <taxon>Bacillati</taxon>
        <taxon>Actinomycetota</taxon>
        <taxon>Actinomycetes</taxon>
        <taxon>Kitasatosporales</taxon>
        <taxon>Streptomycetaceae</taxon>
        <taxon>Streptomyces</taxon>
    </lineage>
</organism>
<name>A0ABT0UHD5_9ACTN</name>
<comment type="caution">
    <text evidence="3">The sequence shown here is derived from an EMBL/GenBank/DDBJ whole genome shotgun (WGS) entry which is preliminary data.</text>
</comment>
<keyword evidence="2" id="KW-0732">Signal</keyword>
<feature type="signal peptide" evidence="2">
    <location>
        <begin position="1"/>
        <end position="49"/>
    </location>
</feature>
<evidence type="ECO:0000256" key="2">
    <source>
        <dbReference type="SAM" id="SignalP"/>
    </source>
</evidence>
<evidence type="ECO:0000313" key="3">
    <source>
        <dbReference type="EMBL" id="MCM2387736.1"/>
    </source>
</evidence>
<dbReference type="Pfam" id="PF05787">
    <property type="entry name" value="PhoX"/>
    <property type="match status" value="1"/>
</dbReference>
<feature type="compositionally biased region" description="Polar residues" evidence="1">
    <location>
        <begin position="1"/>
        <end position="15"/>
    </location>
</feature>
<proteinExistence type="predicted"/>
<feature type="region of interest" description="Disordered" evidence="1">
    <location>
        <begin position="574"/>
        <end position="616"/>
    </location>
</feature>
<gene>
    <name evidence="3" type="ORF">NBG84_05335</name>
</gene>